<dbReference type="InterPro" id="IPR006483">
    <property type="entry name" value="CRISPR-assoc_Cas3_HD"/>
</dbReference>
<dbReference type="PANTHER" id="PTHR47963">
    <property type="entry name" value="DEAD-BOX ATP-DEPENDENT RNA HELICASE 47, MITOCHONDRIAL"/>
    <property type="match status" value="1"/>
</dbReference>
<dbReference type="Pfam" id="PF18019">
    <property type="entry name" value="Cas3_HD"/>
    <property type="match status" value="1"/>
</dbReference>
<accession>A0ABY9J5X6</accession>
<dbReference type="InterPro" id="IPR014001">
    <property type="entry name" value="Helicase_ATP-bd"/>
</dbReference>
<name>A0ABY9J5X6_9ACTN</name>
<evidence type="ECO:0000256" key="9">
    <source>
        <dbReference type="ARBA" id="ARBA00023118"/>
    </source>
</evidence>
<evidence type="ECO:0000256" key="1">
    <source>
        <dbReference type="ARBA" id="ARBA00006847"/>
    </source>
</evidence>
<gene>
    <name evidence="11" type="primary">cas3</name>
    <name evidence="11" type="ORF">P8A19_40900</name>
</gene>
<proteinExistence type="inferred from homology"/>
<dbReference type="SUPFAM" id="SSF52540">
    <property type="entry name" value="P-loop containing nucleoside triphosphate hydrolases"/>
    <property type="match status" value="1"/>
</dbReference>
<dbReference type="Pfam" id="PF22590">
    <property type="entry name" value="Cas3-like_C_2"/>
    <property type="match status" value="1"/>
</dbReference>
<evidence type="ECO:0000256" key="4">
    <source>
        <dbReference type="ARBA" id="ARBA00022723"/>
    </source>
</evidence>
<evidence type="ECO:0000256" key="7">
    <source>
        <dbReference type="ARBA" id="ARBA00022806"/>
    </source>
</evidence>
<dbReference type="RefSeq" id="WP_306068591.1">
    <property type="nucleotide sequence ID" value="NZ_CP120988.1"/>
</dbReference>
<dbReference type="NCBIfam" id="TIGR01587">
    <property type="entry name" value="cas3_core"/>
    <property type="match status" value="1"/>
</dbReference>
<comment type="similarity">
    <text evidence="1">In the N-terminal section; belongs to the CRISPR-associated nuclease Cas3-HD family.</text>
</comment>
<dbReference type="InterPro" id="IPR006474">
    <property type="entry name" value="Helicase_Cas3_CRISPR-ass_core"/>
</dbReference>
<feature type="domain" description="HD Cas3-type" evidence="10">
    <location>
        <begin position="43"/>
        <end position="237"/>
    </location>
</feature>
<dbReference type="InterPro" id="IPR001650">
    <property type="entry name" value="Helicase_C-like"/>
</dbReference>
<evidence type="ECO:0000256" key="5">
    <source>
        <dbReference type="ARBA" id="ARBA00022741"/>
    </source>
</evidence>
<reference evidence="11 12" key="1">
    <citation type="submission" date="2023-03" db="EMBL/GenBank/DDBJ databases">
        <title>Isolation and description of six Streptomyces strains from soil environments, able to metabolize different microbial glucans.</title>
        <authorList>
            <person name="Widen T."/>
            <person name="Larsbrink J."/>
        </authorList>
    </citation>
    <scope>NUCLEOTIDE SEQUENCE [LARGE SCALE GENOMIC DNA]</scope>
    <source>
        <strain evidence="11 12">Alt2</strain>
    </source>
</reference>
<evidence type="ECO:0000259" key="10">
    <source>
        <dbReference type="PROSITE" id="PS51643"/>
    </source>
</evidence>
<keyword evidence="8" id="KW-0067">ATP-binding</keyword>
<keyword evidence="6" id="KW-0378">Hydrolase</keyword>
<dbReference type="Gene3D" id="3.40.50.300">
    <property type="entry name" value="P-loop containing nucleotide triphosphate hydrolases"/>
    <property type="match status" value="2"/>
</dbReference>
<dbReference type="InterPro" id="IPR054712">
    <property type="entry name" value="Cas3-like_dom"/>
</dbReference>
<organism evidence="11 12">
    <name type="scientific">Streptomyces poriferorum</name>
    <dbReference type="NCBI Taxonomy" id="2798799"/>
    <lineage>
        <taxon>Bacteria</taxon>
        <taxon>Bacillati</taxon>
        <taxon>Actinomycetota</taxon>
        <taxon>Actinomycetes</taxon>
        <taxon>Kitasatosporales</taxon>
        <taxon>Streptomycetaceae</taxon>
        <taxon>Streptomyces</taxon>
    </lineage>
</organism>
<dbReference type="InterPro" id="IPR038257">
    <property type="entry name" value="CRISPR-assoc_Cas3_HD_sf"/>
</dbReference>
<dbReference type="EMBL" id="CP120988">
    <property type="protein sequence ID" value="WLQ61381.1"/>
    <property type="molecule type" value="Genomic_DNA"/>
</dbReference>
<keyword evidence="9" id="KW-0051">Antiviral defense</keyword>
<dbReference type="SUPFAM" id="SSF109604">
    <property type="entry name" value="HD-domain/PDEase-like"/>
    <property type="match status" value="1"/>
</dbReference>
<evidence type="ECO:0000256" key="2">
    <source>
        <dbReference type="ARBA" id="ARBA00009046"/>
    </source>
</evidence>
<dbReference type="SMART" id="SM00487">
    <property type="entry name" value="DEXDc"/>
    <property type="match status" value="1"/>
</dbReference>
<sequence length="967" mass="104796">MDAIDSGIASAAGPISGVEGVGMLPRQNVLDESVWGKSRGLDPALPPYPLVRHLLDAAAMALHLWDVYLADNQRAQIADGMGLVGDLDRARALVGLCAGLHDIGKLSGFQFCSRRAAQSLSSELATGSQRMSTERAGHDVAGMTAAAEVLTALGFNDDDEMSATARVAEIIGGHHGRFHPLENGVGPAFLGDAAWAGQRAAHATAVHEALGAPTAPESFEAPVAVLVTGVVILADWLVSQEGYLLQRQRTLKPSLTAHFRRSQADAATLLRDAGLTPVELERKDFAEAYGIGGEPNPLQQSVMDELPAAAGAGRRGGIMLVTAAPGDGKSETALEAERILSKICGTHGFVFLLPTMATSDQMHDRVARTLRNQSGEDAGLTLVHSMAWLSSAYADDDLDGETVVTCDGDEAPAGRRREADMRPGRWLRGPKRPLLAQFAVGTIDQALMAVLPVRHNALRMLALSSKTFIVDEAHAYDPYMQVLLGRLLNWLGFYGVPVVLLSATLPSSVGDRLVKEYLRGAGHKPTALKRRTFPAPYPGWLYVDGESGRCKQMSQVRRMEQVRARNMRLRVDVERVVHGAKGVAGDRIAVIKRLLEPVATGDGGTALVVCNTVGDAQETYLQLREAIDRRCHEEGSDVQLLHARFPGDVREERTAEVTAGLGRSGPRPVRRIVVATQVVEQSLDLDADIVLSDLAPLSLLLQRAGRCWRHENHWQRHGYPNGRGRPGWSDGPRLVVLDAMAGGGRVPVQWGEVYSEHLLGKTSRKLAEIVGGGIVIPDDVQGLVEAVHGDSEDFDWNVPGGHKVKAWAEHKGKETAERSMAALRAVSRARQVGGLHELHHMEGEEDEWEVSTRLGADSVRLLCAYAQEDGRLTFDAEGKEPLPEATKDGRMPAGGVRQVMRRTIPVRADWFRDAEPDIFSPPSSWAEHPMLGDLRVLRQPVRQGKAQAVKVGDKTLRLHQDLGFIRE</sequence>
<keyword evidence="4" id="KW-0479">Metal-binding</keyword>
<keyword evidence="5" id="KW-0547">Nucleotide-binding</keyword>
<keyword evidence="3" id="KW-0540">Nuclease</keyword>
<comment type="similarity">
    <text evidence="2">In the central section; belongs to the CRISPR-associated helicase Cas3 family.</text>
</comment>
<dbReference type="InterPro" id="IPR027417">
    <property type="entry name" value="P-loop_NTPase"/>
</dbReference>
<evidence type="ECO:0000313" key="12">
    <source>
        <dbReference type="Proteomes" id="UP001235744"/>
    </source>
</evidence>
<dbReference type="PANTHER" id="PTHR47963:SF9">
    <property type="entry name" value="CRISPR-ASSOCIATED ENDONUCLEASE_HELICASE CAS3"/>
    <property type="match status" value="1"/>
</dbReference>
<evidence type="ECO:0000313" key="11">
    <source>
        <dbReference type="EMBL" id="WLQ61381.1"/>
    </source>
</evidence>
<evidence type="ECO:0000256" key="8">
    <source>
        <dbReference type="ARBA" id="ARBA00022840"/>
    </source>
</evidence>
<dbReference type="InterPro" id="IPR050547">
    <property type="entry name" value="DEAD_box_RNA_helicases"/>
</dbReference>
<protein>
    <submittedName>
        <fullName evidence="11">CRISPR-associated helicase Cas3</fullName>
    </submittedName>
</protein>
<dbReference type="CDD" id="cd09641">
    <property type="entry name" value="Cas3''_I"/>
    <property type="match status" value="1"/>
</dbReference>
<keyword evidence="7" id="KW-0347">Helicase</keyword>
<dbReference type="PROSITE" id="PS51643">
    <property type="entry name" value="HD_CAS3"/>
    <property type="match status" value="1"/>
</dbReference>
<dbReference type="Gene3D" id="1.10.3210.30">
    <property type="match status" value="1"/>
</dbReference>
<dbReference type="Proteomes" id="UP001235744">
    <property type="component" value="Chromosome"/>
</dbReference>
<keyword evidence="12" id="KW-1185">Reference proteome</keyword>
<evidence type="ECO:0000256" key="6">
    <source>
        <dbReference type="ARBA" id="ARBA00022801"/>
    </source>
</evidence>
<dbReference type="SMART" id="SM00490">
    <property type="entry name" value="HELICc"/>
    <property type="match status" value="1"/>
</dbReference>
<evidence type="ECO:0000256" key="3">
    <source>
        <dbReference type="ARBA" id="ARBA00022722"/>
    </source>
</evidence>